<keyword evidence="3" id="KW-0677">Repeat</keyword>
<gene>
    <name evidence="7" type="primary">LOC114242027</name>
</gene>
<dbReference type="GeneID" id="114242027"/>
<dbReference type="OrthoDB" id="6930117at2759"/>
<evidence type="ECO:0000256" key="5">
    <source>
        <dbReference type="SAM" id="SignalP"/>
    </source>
</evidence>
<keyword evidence="5" id="KW-0732">Signal</keyword>
<dbReference type="AlphaFoldDB" id="A0A6J2JHS8"/>
<feature type="signal peptide" evidence="5">
    <location>
        <begin position="1"/>
        <end position="21"/>
    </location>
</feature>
<protein>
    <submittedName>
        <fullName evidence="7">Chorion class CB protein M5H4-like</fullName>
    </submittedName>
</protein>
<evidence type="ECO:0000256" key="1">
    <source>
        <dbReference type="ARBA" id="ARBA00003434"/>
    </source>
</evidence>
<accession>A0A6J2JHS8</accession>
<evidence type="ECO:0000313" key="7">
    <source>
        <dbReference type="RefSeq" id="XP_028028848.1"/>
    </source>
</evidence>
<sequence length="183" mass="18098">MAAKVLLVFCAQVFFVQVSLSQCIGYDAYPGPIGAWGYDGLGPIDGYGFGPYDGLGAPWSGGCGGLNPANLAASYGGGLAVTSISPIAPTGITVNSENVIEGTVNVFGQLPFLGAVATDGTFGTNGVGTVLYGCGDGAIGITNEAPIAPAPGYGPGYGPGYAGGYGWNEFNAPGPYGCGCGLY</sequence>
<organism evidence="6 7">
    <name type="scientific">Bombyx mandarina</name>
    <name type="common">Wild silk moth</name>
    <name type="synonym">Wild silkworm</name>
    <dbReference type="NCBI Taxonomy" id="7092"/>
    <lineage>
        <taxon>Eukaryota</taxon>
        <taxon>Metazoa</taxon>
        <taxon>Ecdysozoa</taxon>
        <taxon>Arthropoda</taxon>
        <taxon>Hexapoda</taxon>
        <taxon>Insecta</taxon>
        <taxon>Pterygota</taxon>
        <taxon>Neoptera</taxon>
        <taxon>Endopterygota</taxon>
        <taxon>Lepidoptera</taxon>
        <taxon>Glossata</taxon>
        <taxon>Ditrysia</taxon>
        <taxon>Bombycoidea</taxon>
        <taxon>Bombycidae</taxon>
        <taxon>Bombycinae</taxon>
        <taxon>Bombyx</taxon>
    </lineage>
</organism>
<comment type="similarity">
    <text evidence="2 4">Belongs to the chorion protein family.</text>
</comment>
<dbReference type="RefSeq" id="XP_028028848.1">
    <property type="nucleotide sequence ID" value="XM_028173047.1"/>
</dbReference>
<dbReference type="GO" id="GO:0007304">
    <property type="term" value="P:chorion-containing eggshell formation"/>
    <property type="evidence" value="ECO:0007669"/>
    <property type="project" value="InterPro"/>
</dbReference>
<dbReference type="Proteomes" id="UP000504629">
    <property type="component" value="Unplaced"/>
</dbReference>
<dbReference type="GO" id="GO:0005213">
    <property type="term" value="F:structural constituent of egg chorion"/>
    <property type="evidence" value="ECO:0007669"/>
    <property type="project" value="InterPro"/>
</dbReference>
<proteinExistence type="inferred from homology"/>
<feature type="chain" id="PRO_5026726673" evidence="5">
    <location>
        <begin position="22"/>
        <end position="183"/>
    </location>
</feature>
<dbReference type="InterPro" id="IPR002635">
    <property type="entry name" value="Chorion"/>
</dbReference>
<keyword evidence="6" id="KW-1185">Reference proteome</keyword>
<evidence type="ECO:0000256" key="4">
    <source>
        <dbReference type="RuleBase" id="RU004378"/>
    </source>
</evidence>
<name>A0A6J2JHS8_BOMMA</name>
<evidence type="ECO:0000256" key="3">
    <source>
        <dbReference type="ARBA" id="ARBA00022737"/>
    </source>
</evidence>
<dbReference type="Pfam" id="PF01723">
    <property type="entry name" value="Chorion_1"/>
    <property type="match status" value="1"/>
</dbReference>
<dbReference type="KEGG" id="bman:114242027"/>
<evidence type="ECO:0000313" key="6">
    <source>
        <dbReference type="Proteomes" id="UP000504629"/>
    </source>
</evidence>
<evidence type="ECO:0000256" key="2">
    <source>
        <dbReference type="ARBA" id="ARBA00005906"/>
    </source>
</evidence>
<comment type="function">
    <text evidence="1">This protein is one of many from the eggshell of the silk moth.</text>
</comment>
<dbReference type="GO" id="GO:0042600">
    <property type="term" value="C:egg chorion"/>
    <property type="evidence" value="ECO:0007669"/>
    <property type="project" value="InterPro"/>
</dbReference>
<reference evidence="7" key="1">
    <citation type="submission" date="2025-08" db="UniProtKB">
        <authorList>
            <consortium name="RefSeq"/>
        </authorList>
    </citation>
    <scope>IDENTIFICATION</scope>
    <source>
        <tissue evidence="7">Silk gland</tissue>
    </source>
</reference>